<gene>
    <name evidence="2" type="ORF">D9753_01325</name>
</gene>
<proteinExistence type="predicted"/>
<organism evidence="2 3">
    <name type="scientific">Streptomyces dangxiongensis</name>
    <dbReference type="NCBI Taxonomy" id="1442032"/>
    <lineage>
        <taxon>Bacteria</taxon>
        <taxon>Bacillati</taxon>
        <taxon>Actinomycetota</taxon>
        <taxon>Actinomycetes</taxon>
        <taxon>Kitasatosporales</taxon>
        <taxon>Streptomycetaceae</taxon>
        <taxon>Streptomyces</taxon>
    </lineage>
</organism>
<name>A0A3G2JDJ8_9ACTN</name>
<dbReference type="AlphaFoldDB" id="A0A3G2JDJ8"/>
<evidence type="ECO:0000313" key="3">
    <source>
        <dbReference type="Proteomes" id="UP000268329"/>
    </source>
</evidence>
<reference evidence="2 3" key="1">
    <citation type="submission" date="2018-10" db="EMBL/GenBank/DDBJ databases">
        <title>The genome of Streptomyces dangxiongensis Z022.</title>
        <authorList>
            <person name="Zhang B."/>
        </authorList>
    </citation>
    <scope>NUCLEOTIDE SEQUENCE [LARGE SCALE GENOMIC DNA]</scope>
    <source>
        <strain evidence="2 3">Z022</strain>
    </source>
</reference>
<feature type="region of interest" description="Disordered" evidence="1">
    <location>
        <begin position="100"/>
        <end position="123"/>
    </location>
</feature>
<dbReference type="EMBL" id="CP033073">
    <property type="protein sequence ID" value="AYN37827.1"/>
    <property type="molecule type" value="Genomic_DNA"/>
</dbReference>
<dbReference type="RefSeq" id="WP_121785337.1">
    <property type="nucleotide sequence ID" value="NZ_CP033073.1"/>
</dbReference>
<sequence>MSGVRHIPVRGGTRVRDVRVAPEHACARTGRDARSRAAAVPVATGPASGLVEHASGGHLVIRTAGRSGILAENAPCVGIAPPDRGMDAPVALRVPRDAGSAVHPYDDASSVAVLTPDPPDGRP</sequence>
<accession>A0A3G2JDJ8</accession>
<evidence type="ECO:0000256" key="1">
    <source>
        <dbReference type="SAM" id="MobiDB-lite"/>
    </source>
</evidence>
<dbReference type="Proteomes" id="UP000268329">
    <property type="component" value="Chromosome"/>
</dbReference>
<evidence type="ECO:0000313" key="2">
    <source>
        <dbReference type="EMBL" id="AYN37827.1"/>
    </source>
</evidence>
<protein>
    <submittedName>
        <fullName evidence="2">Uncharacterized protein</fullName>
    </submittedName>
</protein>
<keyword evidence="3" id="KW-1185">Reference proteome</keyword>
<dbReference type="KEGG" id="sdd:D9753_01325"/>